<dbReference type="EMBL" id="KU854924">
    <property type="protein sequence ID" value="AOY36476.1"/>
    <property type="molecule type" value="Genomic_DNA"/>
</dbReference>
<keyword evidence="1" id="KW-0472">Membrane</keyword>
<keyword evidence="1" id="KW-0812">Transmembrane</keyword>
<evidence type="ECO:0000256" key="1">
    <source>
        <dbReference type="SAM" id="Phobius"/>
    </source>
</evidence>
<accession>A0A1D9CJM3</accession>
<protein>
    <submittedName>
        <fullName evidence="2">ATP synthase subunit 8</fullName>
    </submittedName>
</protein>
<organism evidence="2">
    <name type="scientific">Chrysis fulgida</name>
    <dbReference type="NCBI Taxonomy" id="913288"/>
    <lineage>
        <taxon>Eukaryota</taxon>
        <taxon>Metazoa</taxon>
        <taxon>Ecdysozoa</taxon>
        <taxon>Arthropoda</taxon>
        <taxon>Hexapoda</taxon>
        <taxon>Insecta</taxon>
        <taxon>Pterygota</taxon>
        <taxon>Neoptera</taxon>
        <taxon>Endopterygota</taxon>
        <taxon>Hymenoptera</taxon>
        <taxon>Apocrita</taxon>
        <taxon>Aculeata</taxon>
        <taxon>Chrysidoidea</taxon>
        <taxon>Chrysididae</taxon>
        <taxon>Chrysidinae</taxon>
        <taxon>Chrysidini</taxon>
        <taxon>Chrysis</taxon>
    </lineage>
</organism>
<name>A0A1D9CJM3_9HYME</name>
<evidence type="ECO:0000313" key="2">
    <source>
        <dbReference type="EMBL" id="AOY36476.1"/>
    </source>
</evidence>
<geneLocation type="mitochondrion" evidence="2"/>
<gene>
    <name evidence="2" type="primary">ATP8</name>
</gene>
<keyword evidence="1" id="KW-1133">Transmembrane helix</keyword>
<proteinExistence type="predicted"/>
<dbReference type="AlphaFoldDB" id="A0A1D9CJM3"/>
<feature type="transmembrane region" description="Helical" evidence="1">
    <location>
        <begin position="6"/>
        <end position="27"/>
    </location>
</feature>
<sequence length="52" mass="6515">MPQMSSMNWMMVMLYFFMIMYMLLVILSYKNNYSIKKNEILKIDSKNFKFKW</sequence>
<keyword evidence="2" id="KW-0496">Mitochondrion</keyword>
<reference evidence="2" key="1">
    <citation type="journal article" date="2016" name="Syst. Entomol.">
        <title>Sibling species in the Chrysis ignita complex: molecular, morphological and trophic differentiation of Baltic species, with a description of two new cryptic species (Hymenoptera: Chrysididae).</title>
        <authorList>
            <person name="Orlovskyte S."/>
            <person name="Budrys E."/>
            <person name="Budriene A."/>
            <person name="Radzeviciute R."/>
            <person name="Soon V."/>
        </authorList>
    </citation>
    <scope>NUCLEOTIDE SEQUENCE</scope>
</reference>